<keyword evidence="4 7" id="KW-0747">Spliceosome</keyword>
<evidence type="ECO:0000256" key="5">
    <source>
        <dbReference type="ARBA" id="ARBA00023187"/>
    </source>
</evidence>
<evidence type="ECO:0000313" key="9">
    <source>
        <dbReference type="EMBL" id="ODV65401.1"/>
    </source>
</evidence>
<organism evidence="9 10">
    <name type="scientific">Hyphopichia burtonii NRRL Y-1933</name>
    <dbReference type="NCBI Taxonomy" id="984485"/>
    <lineage>
        <taxon>Eukaryota</taxon>
        <taxon>Fungi</taxon>
        <taxon>Dikarya</taxon>
        <taxon>Ascomycota</taxon>
        <taxon>Saccharomycotina</taxon>
        <taxon>Pichiomycetes</taxon>
        <taxon>Debaryomycetaceae</taxon>
        <taxon>Hyphopichia</taxon>
    </lineage>
</organism>
<evidence type="ECO:0000256" key="6">
    <source>
        <dbReference type="ARBA" id="ARBA00023242"/>
    </source>
</evidence>
<dbReference type="InterPro" id="IPR005037">
    <property type="entry name" value="PRP38"/>
</dbReference>
<comment type="function">
    <text evidence="7">Required for pre-mRNA splicing.</text>
</comment>
<dbReference type="GO" id="GO:0046540">
    <property type="term" value="C:U4/U6 x U5 tri-snRNP complex"/>
    <property type="evidence" value="ECO:0007669"/>
    <property type="project" value="EnsemblFungi"/>
</dbReference>
<proteinExistence type="inferred from homology"/>
<keyword evidence="10" id="KW-1185">Reference proteome</keyword>
<dbReference type="PANTHER" id="PTHR23142">
    <property type="entry name" value="PRE-MRNA-SPLICING FACTOR 38A-RELATED"/>
    <property type="match status" value="1"/>
</dbReference>
<keyword evidence="5 7" id="KW-0508">mRNA splicing</keyword>
<evidence type="ECO:0000256" key="4">
    <source>
        <dbReference type="ARBA" id="ARBA00022728"/>
    </source>
</evidence>
<dbReference type="OrthoDB" id="190958at2759"/>
<dbReference type="Proteomes" id="UP000095085">
    <property type="component" value="Unassembled WGS sequence"/>
</dbReference>
<dbReference type="RefSeq" id="XP_020074468.1">
    <property type="nucleotide sequence ID" value="XM_020223671.1"/>
</dbReference>
<feature type="region of interest" description="Disordered" evidence="8">
    <location>
        <begin position="193"/>
        <end position="216"/>
    </location>
</feature>
<evidence type="ECO:0000256" key="8">
    <source>
        <dbReference type="SAM" id="MobiDB-lite"/>
    </source>
</evidence>
<evidence type="ECO:0000256" key="7">
    <source>
        <dbReference type="RuleBase" id="RU367025"/>
    </source>
</evidence>
<reference evidence="10" key="1">
    <citation type="submission" date="2016-05" db="EMBL/GenBank/DDBJ databases">
        <title>Comparative genomics of biotechnologically important yeasts.</title>
        <authorList>
            <consortium name="DOE Joint Genome Institute"/>
            <person name="Riley R."/>
            <person name="Haridas S."/>
            <person name="Wolfe K.H."/>
            <person name="Lopes M.R."/>
            <person name="Hittinger C.T."/>
            <person name="Goker M."/>
            <person name="Salamov A."/>
            <person name="Wisecaver J."/>
            <person name="Long T.M."/>
            <person name="Aerts A.L."/>
            <person name="Barry K."/>
            <person name="Choi C."/>
            <person name="Clum A."/>
            <person name="Coughlan A.Y."/>
            <person name="Deshpande S."/>
            <person name="Douglass A.P."/>
            <person name="Hanson S.J."/>
            <person name="Klenk H.-P."/>
            <person name="Labutti K."/>
            <person name="Lapidus A."/>
            <person name="Lindquist E."/>
            <person name="Lipzen A."/>
            <person name="Meier-Kolthoff J.P."/>
            <person name="Ohm R.A."/>
            <person name="Otillar R.P."/>
            <person name="Pangilinan J."/>
            <person name="Peng Y."/>
            <person name="Rokas A."/>
            <person name="Rosa C.A."/>
            <person name="Scheuner C."/>
            <person name="Sibirny A.A."/>
            <person name="Slot J.C."/>
            <person name="Stielow J.B."/>
            <person name="Sun H."/>
            <person name="Kurtzman C.P."/>
            <person name="Blackwell M."/>
            <person name="Grigoriev I.V."/>
            <person name="Jeffries T.W."/>
        </authorList>
    </citation>
    <scope>NUCLEOTIDE SEQUENCE [LARGE SCALE GENOMIC DNA]</scope>
    <source>
        <strain evidence="10">NRRL Y-1933</strain>
    </source>
</reference>
<comment type="similarity">
    <text evidence="2 7">Belongs to the PRP38 family.</text>
</comment>
<dbReference type="STRING" id="984485.A0A1E4RDT0"/>
<dbReference type="GO" id="GO:0000398">
    <property type="term" value="P:mRNA splicing, via spliceosome"/>
    <property type="evidence" value="ECO:0007669"/>
    <property type="project" value="UniProtKB-UniRule"/>
</dbReference>
<keyword evidence="3 7" id="KW-0507">mRNA processing</keyword>
<dbReference type="GO" id="GO:0005681">
    <property type="term" value="C:spliceosomal complex"/>
    <property type="evidence" value="ECO:0007669"/>
    <property type="project" value="UniProtKB-KW"/>
</dbReference>
<dbReference type="Pfam" id="PF03371">
    <property type="entry name" value="PRP38"/>
    <property type="match status" value="1"/>
</dbReference>
<accession>A0A1E4RDT0</accession>
<comment type="subcellular location">
    <subcellularLocation>
        <location evidence="1 7">Nucleus</location>
    </subcellularLocation>
</comment>
<keyword evidence="6 7" id="KW-0539">Nucleus</keyword>
<evidence type="ECO:0000313" key="10">
    <source>
        <dbReference type="Proteomes" id="UP000095085"/>
    </source>
</evidence>
<evidence type="ECO:0000256" key="2">
    <source>
        <dbReference type="ARBA" id="ARBA00006164"/>
    </source>
</evidence>
<dbReference type="AlphaFoldDB" id="A0A1E4RDT0"/>
<protein>
    <recommendedName>
        <fullName evidence="7">Pre-mRNA-splicing factor 38</fullName>
    </recommendedName>
</protein>
<feature type="compositionally biased region" description="Polar residues" evidence="8">
    <location>
        <begin position="201"/>
        <end position="216"/>
    </location>
</feature>
<dbReference type="EMBL" id="KV454544">
    <property type="protein sequence ID" value="ODV65401.1"/>
    <property type="molecule type" value="Genomic_DNA"/>
</dbReference>
<dbReference type="GeneID" id="30998220"/>
<evidence type="ECO:0000256" key="1">
    <source>
        <dbReference type="ARBA" id="ARBA00004123"/>
    </source>
</evidence>
<sequence length="216" mass="25399">MSEQPGYNDKRTVLNKASLIEPIIRHRIQDSTFYKQYLYLTNELTILPIITNHVKYIGGTDSIGRPLEFLCCSLRLLELDPPKEIISIYLNQYGYNEFKYLTGLILFYIRLSYSSQEIYTVFDEYLKDYRKLRFKLKTPKFLDNGLSVNFAIIHMDEWVDQLLTNERCIDLILPRLINRSLLVDRDLIDPRHYPVTKHPNDSPSDATSSDYQSDSD</sequence>
<name>A0A1E4RDT0_9ASCO</name>
<evidence type="ECO:0000256" key="3">
    <source>
        <dbReference type="ARBA" id="ARBA00022664"/>
    </source>
</evidence>
<gene>
    <name evidence="9" type="ORF">HYPBUDRAFT_7592</name>
</gene>